<evidence type="ECO:0000256" key="1">
    <source>
        <dbReference type="SAM" id="Phobius"/>
    </source>
</evidence>
<keyword evidence="1" id="KW-0812">Transmembrane</keyword>
<comment type="caution">
    <text evidence="2">The sequence shown here is derived from an EMBL/GenBank/DDBJ whole genome shotgun (WGS) entry which is preliminary data.</text>
</comment>
<organism evidence="2 3">
    <name type="scientific">Bacillus infantis</name>
    <dbReference type="NCBI Taxonomy" id="324767"/>
    <lineage>
        <taxon>Bacteria</taxon>
        <taxon>Bacillati</taxon>
        <taxon>Bacillota</taxon>
        <taxon>Bacilli</taxon>
        <taxon>Bacillales</taxon>
        <taxon>Bacillaceae</taxon>
        <taxon>Bacillus</taxon>
    </lineage>
</organism>
<dbReference type="EMBL" id="VTES01000011">
    <property type="protein sequence ID" value="TYS57916.1"/>
    <property type="molecule type" value="Genomic_DNA"/>
</dbReference>
<feature type="transmembrane region" description="Helical" evidence="1">
    <location>
        <begin position="34"/>
        <end position="52"/>
    </location>
</feature>
<name>A0A5D4S8D3_9BACI</name>
<dbReference type="AlphaFoldDB" id="A0A5D4S8D3"/>
<dbReference type="RefSeq" id="WP_148951049.1">
    <property type="nucleotide sequence ID" value="NZ_VTES01000011.1"/>
</dbReference>
<evidence type="ECO:0000313" key="3">
    <source>
        <dbReference type="Proteomes" id="UP000323732"/>
    </source>
</evidence>
<proteinExistence type="predicted"/>
<protein>
    <submittedName>
        <fullName evidence="2">Uncharacterized protein</fullName>
    </submittedName>
</protein>
<sequence length="63" mass="6741">MLFSPMILLAGAATIGLAALDKTLSDFGFHGLNTALKLIIPIAAFAAGIYFLETNPLIHWIKL</sequence>
<keyword evidence="1" id="KW-0472">Membrane</keyword>
<dbReference type="Proteomes" id="UP000323732">
    <property type="component" value="Unassembled WGS sequence"/>
</dbReference>
<reference evidence="2 3" key="1">
    <citation type="submission" date="2019-08" db="EMBL/GenBank/DDBJ databases">
        <title>Bacillus genomes from the desert of Cuatro Cienegas, Coahuila.</title>
        <authorList>
            <person name="Olmedo-Alvarez G."/>
        </authorList>
    </citation>
    <scope>NUCLEOTIDE SEQUENCE [LARGE SCALE GENOMIC DNA]</scope>
    <source>
        <strain evidence="2 3">CH37_1T</strain>
    </source>
</reference>
<evidence type="ECO:0000313" key="2">
    <source>
        <dbReference type="EMBL" id="TYS57916.1"/>
    </source>
</evidence>
<keyword evidence="1" id="KW-1133">Transmembrane helix</keyword>
<gene>
    <name evidence="2" type="ORF">FZD47_24070</name>
</gene>
<accession>A0A5D4S8D3</accession>